<dbReference type="Proteomes" id="UP000178558">
    <property type="component" value="Unassembled WGS sequence"/>
</dbReference>
<feature type="chain" id="PRO_5009529405" description="TNase-like domain-containing protein" evidence="4">
    <location>
        <begin position="22"/>
        <end position="183"/>
    </location>
</feature>
<dbReference type="SUPFAM" id="SSF50199">
    <property type="entry name" value="Staphylococcal nuclease"/>
    <property type="match status" value="1"/>
</dbReference>
<keyword evidence="1" id="KW-0540">Nuclease</keyword>
<proteinExistence type="predicted"/>
<accession>A0A1F7J631</accession>
<feature type="domain" description="TNase-like" evidence="5">
    <location>
        <begin position="44"/>
        <end position="181"/>
    </location>
</feature>
<dbReference type="PANTHER" id="PTHR12302">
    <property type="entry name" value="EBNA2 BINDING PROTEIN P100"/>
    <property type="match status" value="1"/>
</dbReference>
<evidence type="ECO:0000313" key="7">
    <source>
        <dbReference type="Proteomes" id="UP000178558"/>
    </source>
</evidence>
<protein>
    <recommendedName>
        <fullName evidence="5">TNase-like domain-containing protein</fullName>
    </recommendedName>
</protein>
<evidence type="ECO:0000256" key="2">
    <source>
        <dbReference type="ARBA" id="ARBA00022759"/>
    </source>
</evidence>
<dbReference type="SMART" id="SM00318">
    <property type="entry name" value="SNc"/>
    <property type="match status" value="1"/>
</dbReference>
<organism evidence="6 7">
    <name type="scientific">Candidatus Roizmanbacteria bacterium RIFCSPLOWO2_01_FULL_40_42</name>
    <dbReference type="NCBI Taxonomy" id="1802066"/>
    <lineage>
        <taxon>Bacteria</taxon>
        <taxon>Candidatus Roizmaniibacteriota</taxon>
    </lineage>
</organism>
<dbReference type="EMBL" id="MGAQ01000006">
    <property type="protein sequence ID" value="OGK51056.1"/>
    <property type="molecule type" value="Genomic_DNA"/>
</dbReference>
<dbReference type="AlphaFoldDB" id="A0A1F7J631"/>
<feature type="signal peptide" evidence="4">
    <location>
        <begin position="1"/>
        <end position="21"/>
    </location>
</feature>
<dbReference type="Pfam" id="PF00565">
    <property type="entry name" value="SNase"/>
    <property type="match status" value="1"/>
</dbReference>
<dbReference type="PROSITE" id="PS50830">
    <property type="entry name" value="TNASE_3"/>
    <property type="match status" value="1"/>
</dbReference>
<gene>
    <name evidence="6" type="ORF">A3B50_02735</name>
</gene>
<dbReference type="GO" id="GO:0004519">
    <property type="term" value="F:endonuclease activity"/>
    <property type="evidence" value="ECO:0007669"/>
    <property type="project" value="UniProtKB-KW"/>
</dbReference>
<keyword evidence="2" id="KW-0255">Endonuclease</keyword>
<keyword evidence="4" id="KW-0732">Signal</keyword>
<evidence type="ECO:0000313" key="6">
    <source>
        <dbReference type="EMBL" id="OGK51056.1"/>
    </source>
</evidence>
<evidence type="ECO:0000256" key="4">
    <source>
        <dbReference type="SAM" id="SignalP"/>
    </source>
</evidence>
<evidence type="ECO:0000259" key="5">
    <source>
        <dbReference type="PROSITE" id="PS50830"/>
    </source>
</evidence>
<name>A0A1F7J631_9BACT</name>
<dbReference type="InterPro" id="IPR035437">
    <property type="entry name" value="SNase_OB-fold_sf"/>
</dbReference>
<keyword evidence="3" id="KW-0378">Hydrolase</keyword>
<dbReference type="PANTHER" id="PTHR12302:SF3">
    <property type="entry name" value="SERINE_THREONINE-PROTEIN KINASE 31"/>
    <property type="match status" value="1"/>
</dbReference>
<evidence type="ECO:0000256" key="1">
    <source>
        <dbReference type="ARBA" id="ARBA00022722"/>
    </source>
</evidence>
<dbReference type="Gene3D" id="2.40.50.90">
    <property type="match status" value="1"/>
</dbReference>
<reference evidence="6 7" key="1">
    <citation type="journal article" date="2016" name="Nat. Commun.">
        <title>Thousands of microbial genomes shed light on interconnected biogeochemical processes in an aquifer system.</title>
        <authorList>
            <person name="Anantharaman K."/>
            <person name="Brown C.T."/>
            <person name="Hug L.A."/>
            <person name="Sharon I."/>
            <person name="Castelle C.J."/>
            <person name="Probst A.J."/>
            <person name="Thomas B.C."/>
            <person name="Singh A."/>
            <person name="Wilkins M.J."/>
            <person name="Karaoz U."/>
            <person name="Brodie E.L."/>
            <person name="Williams K.H."/>
            <person name="Hubbard S.S."/>
            <person name="Banfield J.F."/>
        </authorList>
    </citation>
    <scope>NUCLEOTIDE SEQUENCE [LARGE SCALE GENOMIC DNA]</scope>
</reference>
<dbReference type="GO" id="GO:0016787">
    <property type="term" value="F:hydrolase activity"/>
    <property type="evidence" value="ECO:0007669"/>
    <property type="project" value="UniProtKB-KW"/>
</dbReference>
<dbReference type="InterPro" id="IPR016071">
    <property type="entry name" value="Staphylococal_nuclease_OB-fold"/>
</dbReference>
<sequence>MNKKTVSLLLALLTLILSSFFVPQTKQVSEKKAKIKSPKEIHISTDSAKVIRVIDGDTIELDNKQKLRYIGIDTPELHHPKKEVQCFAQEAYEKNKELVEGKMVKLEKDVSETDRYGRLLRYVYLAPEIQETTASGLLINDFLVRQGYAHSVSYPPDIKHQEQFVRAQQEARDNNLGLWNQCE</sequence>
<evidence type="ECO:0000256" key="3">
    <source>
        <dbReference type="ARBA" id="ARBA00022801"/>
    </source>
</evidence>
<comment type="caution">
    <text evidence="6">The sequence shown here is derived from an EMBL/GenBank/DDBJ whole genome shotgun (WGS) entry which is preliminary data.</text>
</comment>